<dbReference type="eggNOG" id="ENOG502RPW7">
    <property type="taxonomic scope" value="Eukaryota"/>
</dbReference>
<feature type="compositionally biased region" description="Low complexity" evidence="1">
    <location>
        <begin position="240"/>
        <end position="294"/>
    </location>
</feature>
<evidence type="ECO:0000313" key="3">
    <source>
        <dbReference type="EnsemblProtists" id="PYU1_T010165"/>
    </source>
</evidence>
<dbReference type="InParanoid" id="K3WYW6"/>
<dbReference type="OMA" id="GDCEKTA"/>
<dbReference type="HOGENOM" id="CLU_617498_0_0_1"/>
<proteinExistence type="predicted"/>
<evidence type="ECO:0000313" key="4">
    <source>
        <dbReference type="Proteomes" id="UP000019132"/>
    </source>
</evidence>
<dbReference type="InterPro" id="IPR056866">
    <property type="entry name" value="Znf_WRKY19"/>
</dbReference>
<dbReference type="PANTHER" id="PTHR31827:SF1">
    <property type="entry name" value="EMB|CAB89363.1"/>
    <property type="match status" value="1"/>
</dbReference>
<feature type="domain" description="WRKY19-like zinc finger" evidence="2">
    <location>
        <begin position="375"/>
        <end position="398"/>
    </location>
</feature>
<evidence type="ECO:0000259" key="2">
    <source>
        <dbReference type="Pfam" id="PF24906"/>
    </source>
</evidence>
<feature type="region of interest" description="Disordered" evidence="1">
    <location>
        <begin position="227"/>
        <end position="301"/>
    </location>
</feature>
<dbReference type="EMBL" id="GL376623">
    <property type="status" value="NOT_ANNOTATED_CDS"/>
    <property type="molecule type" value="Genomic_DNA"/>
</dbReference>
<feature type="domain" description="WRKY19-like zinc finger" evidence="2">
    <location>
        <begin position="399"/>
        <end position="422"/>
    </location>
</feature>
<dbReference type="EnsemblProtists" id="PYU1_T010165">
    <property type="protein sequence ID" value="PYU1_T010165"/>
    <property type="gene ID" value="PYU1_G010145"/>
</dbReference>
<protein>
    <recommendedName>
        <fullName evidence="2">WRKY19-like zinc finger domain-containing protein</fullName>
    </recommendedName>
</protein>
<sequence length="476" mass="50652">MDWMRSREQLHSGAAPVVAVHSAPLDVKKEPVPKFVLVDANNRVRELTGASAAMRAAAGASFTSSSASSLSFGSQPMTHHPFGAHAQDDDYGMTQAELEEQAQLEQQLQVQKEEMRFVSPLPRPQLHNNPNQQQRPLLFANHAFTYSDPNSSQQQFVNPLRTPPTVLPVSPFAGLALSAPAKSTLATAAANNSKLPNPFSSSLSTTIESSPRLPSLNVFRAGSPGQLKMGIAGPRPPPLSLRSSSESYSSGSLSSHASPSTHSSSSSFSFQPSSFSSSRGGASPMYSQSLPSSSFMHLSQSSERRVSRMSFDDAADSVNMSSDDEDVNGMQLLSSSVERASSLAAGGIRSGRVCRYADCNNIARSRGLCRTHGGGKRCSHPHCNKSAQANRKCIAHGGGTPCSFGDCEKTAQSRGLCKAHGGGARCKHPDCPKSSQSKGLCRGHGGGIKCKEDGCEKWVQKNGYCIKHGRERSMTS</sequence>
<dbReference type="PANTHER" id="PTHR31827">
    <property type="entry name" value="EMB|CAB89363.1"/>
    <property type="match status" value="1"/>
</dbReference>
<accession>K3WYW6</accession>
<reference evidence="4" key="1">
    <citation type="journal article" date="2010" name="Genome Biol.">
        <title>Genome sequence of the necrotrophic plant pathogen Pythium ultimum reveals original pathogenicity mechanisms and effector repertoire.</title>
        <authorList>
            <person name="Levesque C.A."/>
            <person name="Brouwer H."/>
            <person name="Cano L."/>
            <person name="Hamilton J.P."/>
            <person name="Holt C."/>
            <person name="Huitema E."/>
            <person name="Raffaele S."/>
            <person name="Robideau G.P."/>
            <person name="Thines M."/>
            <person name="Win J."/>
            <person name="Zerillo M.M."/>
            <person name="Beakes G.W."/>
            <person name="Boore J.L."/>
            <person name="Busam D."/>
            <person name="Dumas B."/>
            <person name="Ferriera S."/>
            <person name="Fuerstenberg S.I."/>
            <person name="Gachon C.M."/>
            <person name="Gaulin E."/>
            <person name="Govers F."/>
            <person name="Grenville-Briggs L."/>
            <person name="Horner N."/>
            <person name="Hostetler J."/>
            <person name="Jiang R.H."/>
            <person name="Johnson J."/>
            <person name="Krajaejun T."/>
            <person name="Lin H."/>
            <person name="Meijer H.J."/>
            <person name="Moore B."/>
            <person name="Morris P."/>
            <person name="Phuntmart V."/>
            <person name="Puiu D."/>
            <person name="Shetty J."/>
            <person name="Stajich J.E."/>
            <person name="Tripathy S."/>
            <person name="Wawra S."/>
            <person name="van West P."/>
            <person name="Whitty B.R."/>
            <person name="Coutinho P.M."/>
            <person name="Henrissat B."/>
            <person name="Martin F."/>
            <person name="Thomas P.D."/>
            <person name="Tyler B.M."/>
            <person name="De Vries R.P."/>
            <person name="Kamoun S."/>
            <person name="Yandell M."/>
            <person name="Tisserat N."/>
            <person name="Buell C.R."/>
        </authorList>
    </citation>
    <scope>NUCLEOTIDE SEQUENCE</scope>
    <source>
        <strain evidence="4">DAOM:BR144</strain>
    </source>
</reference>
<dbReference type="AlphaFoldDB" id="K3WYW6"/>
<organism evidence="3 4">
    <name type="scientific">Globisporangium ultimum (strain ATCC 200006 / CBS 805.95 / DAOM BR144)</name>
    <name type="common">Pythium ultimum</name>
    <dbReference type="NCBI Taxonomy" id="431595"/>
    <lineage>
        <taxon>Eukaryota</taxon>
        <taxon>Sar</taxon>
        <taxon>Stramenopiles</taxon>
        <taxon>Oomycota</taxon>
        <taxon>Peronosporomycetes</taxon>
        <taxon>Pythiales</taxon>
        <taxon>Pythiaceae</taxon>
        <taxon>Globisporangium</taxon>
    </lineage>
</organism>
<reference evidence="4" key="2">
    <citation type="submission" date="2010-04" db="EMBL/GenBank/DDBJ databases">
        <authorList>
            <person name="Buell R."/>
            <person name="Hamilton J."/>
            <person name="Hostetler J."/>
        </authorList>
    </citation>
    <scope>NUCLEOTIDE SEQUENCE [LARGE SCALE GENOMIC DNA]</scope>
    <source>
        <strain evidence="4">DAOM:BR144</strain>
    </source>
</reference>
<name>K3WYW6_GLOUD</name>
<evidence type="ECO:0000256" key="1">
    <source>
        <dbReference type="SAM" id="MobiDB-lite"/>
    </source>
</evidence>
<feature type="domain" description="WRKY19-like zinc finger" evidence="2">
    <location>
        <begin position="423"/>
        <end position="446"/>
    </location>
</feature>
<dbReference type="Pfam" id="PF24906">
    <property type="entry name" value="Zf_WRKY19"/>
    <property type="match status" value="3"/>
</dbReference>
<dbReference type="VEuPathDB" id="FungiDB:PYU1_G010145"/>
<keyword evidence="4" id="KW-1185">Reference proteome</keyword>
<reference evidence="3" key="3">
    <citation type="submission" date="2015-02" db="UniProtKB">
        <authorList>
            <consortium name="EnsemblProtists"/>
        </authorList>
    </citation>
    <scope>IDENTIFICATION</scope>
    <source>
        <strain evidence="3">DAOM BR144</strain>
    </source>
</reference>
<dbReference type="Proteomes" id="UP000019132">
    <property type="component" value="Unassembled WGS sequence"/>
</dbReference>